<dbReference type="Proteomes" id="UP000298138">
    <property type="component" value="Unassembled WGS sequence"/>
</dbReference>
<dbReference type="PANTHER" id="PTHR39405:SF1">
    <property type="entry name" value="DSC E3 UBIQUITIN LIGASE COMPLEX SUBUNIT 4"/>
    <property type="match status" value="1"/>
</dbReference>
<gene>
    <name evidence="3" type="ORF">EX30DRAFT_362813</name>
</gene>
<feature type="compositionally biased region" description="Basic and acidic residues" evidence="1">
    <location>
        <begin position="227"/>
        <end position="243"/>
    </location>
</feature>
<accession>A0A4S2N2D4</accession>
<evidence type="ECO:0000313" key="4">
    <source>
        <dbReference type="Proteomes" id="UP000298138"/>
    </source>
</evidence>
<feature type="compositionally biased region" description="Basic and acidic residues" evidence="1">
    <location>
        <begin position="201"/>
        <end position="219"/>
    </location>
</feature>
<feature type="region of interest" description="Disordered" evidence="1">
    <location>
        <begin position="199"/>
        <end position="261"/>
    </location>
</feature>
<dbReference type="GO" id="GO:0032933">
    <property type="term" value="P:SREBP signaling pathway"/>
    <property type="evidence" value="ECO:0007669"/>
    <property type="project" value="InterPro"/>
</dbReference>
<dbReference type="GO" id="GO:0005783">
    <property type="term" value="C:endoplasmic reticulum"/>
    <property type="evidence" value="ECO:0007669"/>
    <property type="project" value="TreeGrafter"/>
</dbReference>
<dbReference type="InParanoid" id="A0A4S2N2D4"/>
<dbReference type="InterPro" id="IPR013715">
    <property type="entry name" value="DUF1746"/>
</dbReference>
<dbReference type="GO" id="GO:0044695">
    <property type="term" value="C:Dsc E3 ubiquitin ligase complex"/>
    <property type="evidence" value="ECO:0007669"/>
    <property type="project" value="InterPro"/>
</dbReference>
<feature type="compositionally biased region" description="Low complexity" evidence="1">
    <location>
        <begin position="1"/>
        <end position="25"/>
    </location>
</feature>
<protein>
    <submittedName>
        <fullName evidence="3">DUF1746-domain-containing protein</fullName>
    </submittedName>
</protein>
<feature type="domain" description="DUF1746" evidence="2">
    <location>
        <begin position="67"/>
        <end position="181"/>
    </location>
</feature>
<keyword evidence="4" id="KW-1185">Reference proteome</keyword>
<name>A0A4S2N2D4_9PEZI</name>
<dbReference type="OrthoDB" id="5428737at2759"/>
<feature type="non-terminal residue" evidence="3">
    <location>
        <position position="325"/>
    </location>
</feature>
<feature type="region of interest" description="Disordered" evidence="1">
    <location>
        <begin position="1"/>
        <end position="49"/>
    </location>
</feature>
<sequence length="325" mass="36311">MSDAAPYPFPASSSAADARPSTTARLAPLSASADPTPSNGETEASTKPPGRVVYEKRKEFLDHMLRSLDIMVYTHISYLYLLDCSMLRVIISSAIQLWALTPKLLTPSRSPFERPSILYSIIFATCYSLIYHVLTTAPDSSEEVHHYLHGGILIDFIGQRGPISKTRLVLVDLFIFVLQLFQLSVIVAKIETPSYATITRNSREGPQDMEAEERGERRAPIYYPDGSLRRRESGEGREERDESASPTFSMTPEAERERRELEVKRRSYQITSGEFQVMVVDVGRLVRRIWGGGRTVGDAETRGGGHVDMEAGGDGERVVELIRRG</sequence>
<dbReference type="EMBL" id="ML220114">
    <property type="protein sequence ID" value="TGZ83319.1"/>
    <property type="molecule type" value="Genomic_DNA"/>
</dbReference>
<dbReference type="AlphaFoldDB" id="A0A4S2N2D4"/>
<reference evidence="3 4" key="1">
    <citation type="submission" date="2019-04" db="EMBL/GenBank/DDBJ databases">
        <title>Comparative genomics and transcriptomics to analyze fruiting body development in filamentous ascomycetes.</title>
        <authorList>
            <consortium name="DOE Joint Genome Institute"/>
            <person name="Lutkenhaus R."/>
            <person name="Traeger S."/>
            <person name="Breuer J."/>
            <person name="Kuo A."/>
            <person name="Lipzen A."/>
            <person name="Pangilinan J."/>
            <person name="Dilworth D."/>
            <person name="Sandor L."/>
            <person name="Poggeler S."/>
            <person name="Barry K."/>
            <person name="Grigoriev I.V."/>
            <person name="Nowrousian M."/>
        </authorList>
    </citation>
    <scope>NUCLEOTIDE SEQUENCE [LARGE SCALE GENOMIC DNA]</scope>
    <source>
        <strain evidence="3 4">CBS 389.68</strain>
    </source>
</reference>
<dbReference type="Pfam" id="PF08508">
    <property type="entry name" value="DUF1746"/>
    <property type="match status" value="1"/>
</dbReference>
<dbReference type="PANTHER" id="PTHR39405">
    <property type="entry name" value="DSC E3 UBIQUITIN LIGASE COMPLEX SUBUNIT 4"/>
    <property type="match status" value="1"/>
</dbReference>
<organism evidence="3 4">
    <name type="scientific">Ascodesmis nigricans</name>
    <dbReference type="NCBI Taxonomy" id="341454"/>
    <lineage>
        <taxon>Eukaryota</taxon>
        <taxon>Fungi</taxon>
        <taxon>Dikarya</taxon>
        <taxon>Ascomycota</taxon>
        <taxon>Pezizomycotina</taxon>
        <taxon>Pezizomycetes</taxon>
        <taxon>Pezizales</taxon>
        <taxon>Ascodesmidaceae</taxon>
        <taxon>Ascodesmis</taxon>
    </lineage>
</organism>
<feature type="compositionally biased region" description="Polar residues" evidence="1">
    <location>
        <begin position="33"/>
        <end position="45"/>
    </location>
</feature>
<dbReference type="InterPro" id="IPR038967">
    <property type="entry name" value="Dsc4-like"/>
</dbReference>
<evidence type="ECO:0000256" key="1">
    <source>
        <dbReference type="SAM" id="MobiDB-lite"/>
    </source>
</evidence>
<evidence type="ECO:0000259" key="2">
    <source>
        <dbReference type="Pfam" id="PF08508"/>
    </source>
</evidence>
<proteinExistence type="predicted"/>
<evidence type="ECO:0000313" key="3">
    <source>
        <dbReference type="EMBL" id="TGZ83319.1"/>
    </source>
</evidence>